<name>A0A0F9ACJ1_9ZZZZ</name>
<comment type="caution">
    <text evidence="1">The sequence shown here is derived from an EMBL/GenBank/DDBJ whole genome shotgun (WGS) entry which is preliminary data.</text>
</comment>
<protein>
    <submittedName>
        <fullName evidence="1">Uncharacterized protein</fullName>
    </submittedName>
</protein>
<feature type="non-terminal residue" evidence="1">
    <location>
        <position position="1"/>
    </location>
</feature>
<evidence type="ECO:0000313" key="1">
    <source>
        <dbReference type="EMBL" id="KKL07274.1"/>
    </source>
</evidence>
<dbReference type="AlphaFoldDB" id="A0A0F9ACJ1"/>
<accession>A0A0F9ACJ1</accession>
<proteinExistence type="predicted"/>
<reference evidence="1" key="1">
    <citation type="journal article" date="2015" name="Nature">
        <title>Complex archaea that bridge the gap between prokaryotes and eukaryotes.</title>
        <authorList>
            <person name="Spang A."/>
            <person name="Saw J.H."/>
            <person name="Jorgensen S.L."/>
            <person name="Zaremba-Niedzwiedzka K."/>
            <person name="Martijn J."/>
            <person name="Lind A.E."/>
            <person name="van Eijk R."/>
            <person name="Schleper C."/>
            <person name="Guy L."/>
            <person name="Ettema T.J."/>
        </authorList>
    </citation>
    <scope>NUCLEOTIDE SEQUENCE</scope>
</reference>
<dbReference type="EMBL" id="LAZR01043356">
    <property type="protein sequence ID" value="KKL07274.1"/>
    <property type="molecule type" value="Genomic_DNA"/>
</dbReference>
<organism evidence="1">
    <name type="scientific">marine sediment metagenome</name>
    <dbReference type="NCBI Taxonomy" id="412755"/>
    <lineage>
        <taxon>unclassified sequences</taxon>
        <taxon>metagenomes</taxon>
        <taxon>ecological metagenomes</taxon>
    </lineage>
</organism>
<sequence>LQLNRYRIMLEKTGVHPDKLRVHIIVRDGGLAVATGRGIIKKTYMVSVKILPDSDVYGYFVSKAKDLAYALNENKWDIPCDARECWDGVRCRDYCEVAMYCSKGLIEIGGSR</sequence>
<gene>
    <name evidence="1" type="ORF">LCGC14_2587640</name>
</gene>